<dbReference type="Gene3D" id="1.10.10.60">
    <property type="entry name" value="Homeodomain-like"/>
    <property type="match status" value="1"/>
</dbReference>
<name>A0A6F8VDV6_9PROT</name>
<dbReference type="FunFam" id="3.40.50.300:FF:000006">
    <property type="entry name" value="DNA-binding transcriptional regulator NtrC"/>
    <property type="match status" value="1"/>
</dbReference>
<keyword evidence="4" id="KW-0238">DNA-binding</keyword>
<keyword evidence="2" id="KW-0067">ATP-binding</keyword>
<dbReference type="PANTHER" id="PTHR32071:SF117">
    <property type="entry name" value="PTS-DEPENDENT DIHYDROXYACETONE KINASE OPERON REGULATORY PROTEIN-RELATED"/>
    <property type="match status" value="1"/>
</dbReference>
<dbReference type="SUPFAM" id="SSF55785">
    <property type="entry name" value="PYP-like sensor domain (PAS domain)"/>
    <property type="match status" value="1"/>
</dbReference>
<dbReference type="GO" id="GO:0043565">
    <property type="term" value="F:sequence-specific DNA binding"/>
    <property type="evidence" value="ECO:0007669"/>
    <property type="project" value="InterPro"/>
</dbReference>
<dbReference type="Pfam" id="PF25601">
    <property type="entry name" value="AAA_lid_14"/>
    <property type="match status" value="1"/>
</dbReference>
<dbReference type="CDD" id="cd00009">
    <property type="entry name" value="AAA"/>
    <property type="match status" value="1"/>
</dbReference>
<evidence type="ECO:0000256" key="4">
    <source>
        <dbReference type="ARBA" id="ARBA00023125"/>
    </source>
</evidence>
<evidence type="ECO:0000256" key="1">
    <source>
        <dbReference type="ARBA" id="ARBA00022741"/>
    </source>
</evidence>
<dbReference type="InterPro" id="IPR025943">
    <property type="entry name" value="Sigma_54_int_dom_ATP-bd_2"/>
</dbReference>
<gene>
    <name evidence="7" type="ORF">SKTS_28890</name>
</gene>
<dbReference type="AlphaFoldDB" id="A0A6F8VDV6"/>
<dbReference type="RefSeq" id="WP_173066640.1">
    <property type="nucleotide sequence ID" value="NZ_AP022853.1"/>
</dbReference>
<protein>
    <submittedName>
        <fullName evidence="7">Transcriptional regulator</fullName>
    </submittedName>
</protein>
<dbReference type="KEGG" id="slac:SKTS_28890"/>
<dbReference type="InterPro" id="IPR003593">
    <property type="entry name" value="AAA+_ATPase"/>
</dbReference>
<dbReference type="InterPro" id="IPR002078">
    <property type="entry name" value="Sigma_54_int"/>
</dbReference>
<dbReference type="InterPro" id="IPR035965">
    <property type="entry name" value="PAS-like_dom_sf"/>
</dbReference>
<dbReference type="InterPro" id="IPR013656">
    <property type="entry name" value="PAS_4"/>
</dbReference>
<dbReference type="SMART" id="SM00382">
    <property type="entry name" value="AAA"/>
    <property type="match status" value="1"/>
</dbReference>
<feature type="domain" description="Sigma-54 factor interaction" evidence="6">
    <location>
        <begin position="135"/>
        <end position="361"/>
    </location>
</feature>
<evidence type="ECO:0000256" key="5">
    <source>
        <dbReference type="ARBA" id="ARBA00023163"/>
    </source>
</evidence>
<dbReference type="Gene3D" id="3.40.50.300">
    <property type="entry name" value="P-loop containing nucleotide triphosphate hydrolases"/>
    <property type="match status" value="1"/>
</dbReference>
<evidence type="ECO:0000256" key="3">
    <source>
        <dbReference type="ARBA" id="ARBA00023015"/>
    </source>
</evidence>
<dbReference type="Pfam" id="PF08448">
    <property type="entry name" value="PAS_4"/>
    <property type="match status" value="1"/>
</dbReference>
<dbReference type="InterPro" id="IPR058031">
    <property type="entry name" value="AAA_lid_NorR"/>
</dbReference>
<dbReference type="InterPro" id="IPR009057">
    <property type="entry name" value="Homeodomain-like_sf"/>
</dbReference>
<dbReference type="PROSITE" id="PS50045">
    <property type="entry name" value="SIGMA54_INTERACT_4"/>
    <property type="match status" value="1"/>
</dbReference>
<dbReference type="Proteomes" id="UP000502260">
    <property type="component" value="Chromosome"/>
</dbReference>
<organism evidence="7 8">
    <name type="scientific">Sulfurimicrobium lacus</name>
    <dbReference type="NCBI Taxonomy" id="2715678"/>
    <lineage>
        <taxon>Bacteria</taxon>
        <taxon>Pseudomonadati</taxon>
        <taxon>Pseudomonadota</taxon>
        <taxon>Betaproteobacteria</taxon>
        <taxon>Nitrosomonadales</taxon>
        <taxon>Sulfuricellaceae</taxon>
        <taxon>Sulfurimicrobium</taxon>
    </lineage>
</organism>
<keyword evidence="5" id="KW-0804">Transcription</keyword>
<evidence type="ECO:0000313" key="8">
    <source>
        <dbReference type="Proteomes" id="UP000502260"/>
    </source>
</evidence>
<accession>A0A6F8VDV6</accession>
<keyword evidence="8" id="KW-1185">Reference proteome</keyword>
<dbReference type="InterPro" id="IPR027417">
    <property type="entry name" value="P-loop_NTPase"/>
</dbReference>
<reference evidence="8" key="1">
    <citation type="submission" date="2020-03" db="EMBL/GenBank/DDBJ databases">
        <title>Complete genome sequence of sulfur-oxidizing bacterium skT11.</title>
        <authorList>
            <person name="Kanda M."/>
            <person name="Kojima H."/>
            <person name="Fukui M."/>
        </authorList>
    </citation>
    <scope>NUCLEOTIDE SEQUENCE [LARGE SCALE GENOMIC DNA]</scope>
    <source>
        <strain evidence="8">skT11</strain>
    </source>
</reference>
<keyword evidence="1" id="KW-0547">Nucleotide-binding</keyword>
<dbReference type="GO" id="GO:0005524">
    <property type="term" value="F:ATP binding"/>
    <property type="evidence" value="ECO:0007669"/>
    <property type="project" value="UniProtKB-KW"/>
</dbReference>
<dbReference type="PROSITE" id="PS00688">
    <property type="entry name" value="SIGMA54_INTERACT_3"/>
    <property type="match status" value="1"/>
</dbReference>
<evidence type="ECO:0000256" key="2">
    <source>
        <dbReference type="ARBA" id="ARBA00022840"/>
    </source>
</evidence>
<dbReference type="PANTHER" id="PTHR32071">
    <property type="entry name" value="TRANSCRIPTIONAL REGULATORY PROTEIN"/>
    <property type="match status" value="1"/>
</dbReference>
<dbReference type="SUPFAM" id="SSF52540">
    <property type="entry name" value="P-loop containing nucleoside triphosphate hydrolases"/>
    <property type="match status" value="1"/>
</dbReference>
<dbReference type="GO" id="GO:0006355">
    <property type="term" value="P:regulation of DNA-templated transcription"/>
    <property type="evidence" value="ECO:0007669"/>
    <property type="project" value="InterPro"/>
</dbReference>
<dbReference type="EMBL" id="AP022853">
    <property type="protein sequence ID" value="BCB28003.1"/>
    <property type="molecule type" value="Genomic_DNA"/>
</dbReference>
<keyword evidence="3" id="KW-0805">Transcription regulation</keyword>
<dbReference type="SUPFAM" id="SSF46689">
    <property type="entry name" value="Homeodomain-like"/>
    <property type="match status" value="1"/>
</dbReference>
<dbReference type="Gene3D" id="1.10.8.60">
    <property type="match status" value="1"/>
</dbReference>
<evidence type="ECO:0000259" key="6">
    <source>
        <dbReference type="PROSITE" id="PS50045"/>
    </source>
</evidence>
<dbReference type="InterPro" id="IPR025944">
    <property type="entry name" value="Sigma_54_int_dom_CS"/>
</dbReference>
<dbReference type="Gene3D" id="3.30.450.20">
    <property type="entry name" value="PAS domain"/>
    <property type="match status" value="1"/>
</dbReference>
<dbReference type="InterPro" id="IPR002197">
    <property type="entry name" value="HTH_Fis"/>
</dbReference>
<sequence>MNDKTTTVPRELQSLLDALPEPRILVGQDYRIVSSNAAYRHAFGNPRAILGRTCYEISHHYDKPCDQCGESCPLQTAMTTRQPGRVLHLHHTPRGEEYVDVELIPIQDEQGKLAYFVETMRFLHETGDQPGALGMEGRSPAFTQMLALINRAAPAMTPVLLLGESGTGKELAALALHALSPRRNKPFVPVDCSGMTESLFESELFGYEKGAFTGATRRKTGLVEAAAGGTLFLDELGDIPLHLQVKLLRLLESGTFRRVGGVETLRADFRLVAATHRNLEEMMDAGTFRRDLYYRIAAFPVHLPALRERREDIPLLANVMLERLAPGRPLHLTEAAAEQLMQYSYPGNVRELRNLLERAILLADGDTIDGRHLPTGPVLARNAPTPAQAAREEILPLEEVERRYVRQALQRLGGDKRELARRLGLSERTLYRKLG</sequence>
<evidence type="ECO:0000313" key="7">
    <source>
        <dbReference type="EMBL" id="BCB28003.1"/>
    </source>
</evidence>
<dbReference type="PRINTS" id="PR01590">
    <property type="entry name" value="HTHFIS"/>
</dbReference>
<dbReference type="Pfam" id="PF02954">
    <property type="entry name" value="HTH_8"/>
    <property type="match status" value="1"/>
</dbReference>
<dbReference type="Pfam" id="PF00158">
    <property type="entry name" value="Sigma54_activat"/>
    <property type="match status" value="1"/>
</dbReference>
<proteinExistence type="predicted"/>
<dbReference type="PROSITE" id="PS00676">
    <property type="entry name" value="SIGMA54_INTERACT_2"/>
    <property type="match status" value="1"/>
</dbReference>